<dbReference type="Pfam" id="PF13620">
    <property type="entry name" value="CarboxypepD_reg"/>
    <property type="match status" value="1"/>
</dbReference>
<dbReference type="KEGG" id="ahel:Q31a_56400"/>
<feature type="chain" id="PRO_5022178162" evidence="1">
    <location>
        <begin position="18"/>
        <end position="148"/>
    </location>
</feature>
<dbReference type="SUPFAM" id="SSF49478">
    <property type="entry name" value="Cna protein B-type domain"/>
    <property type="match status" value="1"/>
</dbReference>
<proteinExistence type="predicted"/>
<keyword evidence="3" id="KW-1185">Reference proteome</keyword>
<dbReference type="Gene3D" id="2.60.40.10">
    <property type="entry name" value="Immunoglobulins"/>
    <property type="match status" value="1"/>
</dbReference>
<reference evidence="2 3" key="1">
    <citation type="submission" date="2019-02" db="EMBL/GenBank/DDBJ databases">
        <title>Deep-cultivation of Planctomycetes and their phenomic and genomic characterization uncovers novel biology.</title>
        <authorList>
            <person name="Wiegand S."/>
            <person name="Jogler M."/>
            <person name="Boedeker C."/>
            <person name="Pinto D."/>
            <person name="Vollmers J."/>
            <person name="Rivas-Marin E."/>
            <person name="Kohn T."/>
            <person name="Peeters S.H."/>
            <person name="Heuer A."/>
            <person name="Rast P."/>
            <person name="Oberbeckmann S."/>
            <person name="Bunk B."/>
            <person name="Jeske O."/>
            <person name="Meyerdierks A."/>
            <person name="Storesund J.E."/>
            <person name="Kallscheuer N."/>
            <person name="Luecker S."/>
            <person name="Lage O.M."/>
            <person name="Pohl T."/>
            <person name="Merkel B.J."/>
            <person name="Hornburger P."/>
            <person name="Mueller R.-W."/>
            <person name="Bruemmer F."/>
            <person name="Labrenz M."/>
            <person name="Spormann A.M."/>
            <person name="Op den Camp H."/>
            <person name="Overmann J."/>
            <person name="Amann R."/>
            <person name="Jetten M.S.M."/>
            <person name="Mascher T."/>
            <person name="Medema M.H."/>
            <person name="Devos D.P."/>
            <person name="Kaster A.-K."/>
            <person name="Ovreas L."/>
            <person name="Rohde M."/>
            <person name="Galperin M.Y."/>
            <person name="Jogler C."/>
        </authorList>
    </citation>
    <scope>NUCLEOTIDE SEQUENCE [LARGE SCALE GENOMIC DNA]</scope>
    <source>
        <strain evidence="2 3">Q31a</strain>
    </source>
</reference>
<protein>
    <submittedName>
        <fullName evidence="2">Nickel uptake substrate-specific transmembrane region</fullName>
    </submittedName>
</protein>
<accession>A0A518GF75</accession>
<dbReference type="RefSeq" id="WP_145084372.1">
    <property type="nucleotide sequence ID" value="NZ_CP036298.1"/>
</dbReference>
<feature type="signal peptide" evidence="1">
    <location>
        <begin position="1"/>
        <end position="17"/>
    </location>
</feature>
<dbReference type="OrthoDB" id="289014at2"/>
<organism evidence="2 3">
    <name type="scientific">Aureliella helgolandensis</name>
    <dbReference type="NCBI Taxonomy" id="2527968"/>
    <lineage>
        <taxon>Bacteria</taxon>
        <taxon>Pseudomonadati</taxon>
        <taxon>Planctomycetota</taxon>
        <taxon>Planctomycetia</taxon>
        <taxon>Pirellulales</taxon>
        <taxon>Pirellulaceae</taxon>
        <taxon>Aureliella</taxon>
    </lineage>
</organism>
<dbReference type="EMBL" id="CP036298">
    <property type="protein sequence ID" value="QDV27252.1"/>
    <property type="molecule type" value="Genomic_DNA"/>
</dbReference>
<sequence precursor="true">MKLLYSLAIMGCAFCLAGCGPDLSHLPATVTAEGTVTLDGAPVEGATVSFIAEQGNYHATATTDASGHFSLDAFKEKPGAVPGSYRVEINKTLVEAIGSGGGGDEGGIGETNVQFGLPKKYAAMATSGLSHTIPEQGDSAITFELKSK</sequence>
<evidence type="ECO:0000256" key="1">
    <source>
        <dbReference type="SAM" id="SignalP"/>
    </source>
</evidence>
<evidence type="ECO:0000313" key="2">
    <source>
        <dbReference type="EMBL" id="QDV27252.1"/>
    </source>
</evidence>
<keyword evidence="2" id="KW-0472">Membrane</keyword>
<dbReference type="InterPro" id="IPR013783">
    <property type="entry name" value="Ig-like_fold"/>
</dbReference>
<name>A0A518GF75_9BACT</name>
<dbReference type="AlphaFoldDB" id="A0A518GF75"/>
<keyword evidence="2" id="KW-0812">Transmembrane</keyword>
<gene>
    <name evidence="2" type="ORF">Q31a_56400</name>
</gene>
<dbReference type="Proteomes" id="UP000318017">
    <property type="component" value="Chromosome"/>
</dbReference>
<evidence type="ECO:0000313" key="3">
    <source>
        <dbReference type="Proteomes" id="UP000318017"/>
    </source>
</evidence>
<keyword evidence="1" id="KW-0732">Signal</keyword>